<evidence type="ECO:0000313" key="2">
    <source>
        <dbReference type="EMBL" id="KAG0718377.1"/>
    </source>
</evidence>
<reference evidence="2" key="1">
    <citation type="submission" date="2020-07" db="EMBL/GenBank/DDBJ databases">
        <title>The High-quality genome of the commercially important snow crab, Chionoecetes opilio.</title>
        <authorList>
            <person name="Jeong J.-H."/>
            <person name="Ryu S."/>
        </authorList>
    </citation>
    <scope>NUCLEOTIDE SEQUENCE</scope>
    <source>
        <strain evidence="2">MADBK_172401_WGS</strain>
        <tissue evidence="2">Digestive gland</tissue>
    </source>
</reference>
<protein>
    <submittedName>
        <fullName evidence="2">Uncharacterized protein</fullName>
    </submittedName>
</protein>
<dbReference type="Proteomes" id="UP000770661">
    <property type="component" value="Unassembled WGS sequence"/>
</dbReference>
<gene>
    <name evidence="2" type="ORF">GWK47_052503</name>
</gene>
<proteinExistence type="predicted"/>
<dbReference type="EMBL" id="JACEEZ010016151">
    <property type="protein sequence ID" value="KAG0718377.1"/>
    <property type="molecule type" value="Genomic_DNA"/>
</dbReference>
<accession>A0A8J4Y1L7</accession>
<feature type="compositionally biased region" description="Polar residues" evidence="1">
    <location>
        <begin position="89"/>
        <end position="98"/>
    </location>
</feature>
<keyword evidence="3" id="KW-1185">Reference proteome</keyword>
<evidence type="ECO:0000256" key="1">
    <source>
        <dbReference type="SAM" id="MobiDB-lite"/>
    </source>
</evidence>
<organism evidence="2 3">
    <name type="scientific">Chionoecetes opilio</name>
    <name type="common">Atlantic snow crab</name>
    <name type="synonym">Cancer opilio</name>
    <dbReference type="NCBI Taxonomy" id="41210"/>
    <lineage>
        <taxon>Eukaryota</taxon>
        <taxon>Metazoa</taxon>
        <taxon>Ecdysozoa</taxon>
        <taxon>Arthropoda</taxon>
        <taxon>Crustacea</taxon>
        <taxon>Multicrustacea</taxon>
        <taxon>Malacostraca</taxon>
        <taxon>Eumalacostraca</taxon>
        <taxon>Eucarida</taxon>
        <taxon>Decapoda</taxon>
        <taxon>Pleocyemata</taxon>
        <taxon>Brachyura</taxon>
        <taxon>Eubrachyura</taxon>
        <taxon>Majoidea</taxon>
        <taxon>Majidae</taxon>
        <taxon>Chionoecetes</taxon>
    </lineage>
</organism>
<evidence type="ECO:0000313" key="3">
    <source>
        <dbReference type="Proteomes" id="UP000770661"/>
    </source>
</evidence>
<dbReference type="AlphaFoldDB" id="A0A8J4Y1L7"/>
<feature type="region of interest" description="Disordered" evidence="1">
    <location>
        <begin position="73"/>
        <end position="103"/>
    </location>
</feature>
<name>A0A8J4Y1L7_CHIOP</name>
<sequence length="381" mass="42440">MLTLFSLPKCGLSGKYGWVTATGKNKGTHKPGSKLRPKISQIPTPTYHLAKNPVGQILLHTPHKSYTLQPASDFQTYQDPQGPGVQSLRLMSSPSSPTYRVDRKSTKTIDRGLGTSLGDQLSHIPSLIRTCNPWPSWAARGEPLGKRSRPHSLLGASVGKGVGSRQAPRVGPHQVPTRFILARSVLEASWSQHGGRQDCQLTERVARQQEQDLVKRVNRDISKRVRSLLEEQEAKILAAIDNCQKVKAQLNQYETTVRGWGRQQQDLEDRLQSLVDQCKDVRMLARQEELRASDKRQQIDQGEQQLHTVLQTVRKAASAVEACETIEDADHVMEEETQREEECLAMFPDVHTVITLNKRAILKRASGAGLLSIFAGNKLSC</sequence>
<comment type="caution">
    <text evidence="2">The sequence shown here is derived from an EMBL/GenBank/DDBJ whole genome shotgun (WGS) entry which is preliminary data.</text>
</comment>